<comment type="caution">
    <text evidence="2">The sequence shown here is derived from an EMBL/GenBank/DDBJ whole genome shotgun (WGS) entry which is preliminary data.</text>
</comment>
<accession>A0AAV4BLA3</accession>
<reference evidence="2 3" key="1">
    <citation type="journal article" date="2021" name="Elife">
        <title>Chloroplast acquisition without the gene transfer in kleptoplastic sea slugs, Plakobranchus ocellatus.</title>
        <authorList>
            <person name="Maeda T."/>
            <person name="Takahashi S."/>
            <person name="Yoshida T."/>
            <person name="Shimamura S."/>
            <person name="Takaki Y."/>
            <person name="Nagai Y."/>
            <person name="Toyoda A."/>
            <person name="Suzuki Y."/>
            <person name="Arimoto A."/>
            <person name="Ishii H."/>
            <person name="Satoh N."/>
            <person name="Nishiyama T."/>
            <person name="Hasebe M."/>
            <person name="Maruyama T."/>
            <person name="Minagawa J."/>
            <person name="Obokata J."/>
            <person name="Shigenobu S."/>
        </authorList>
    </citation>
    <scope>NUCLEOTIDE SEQUENCE [LARGE SCALE GENOMIC DNA]</scope>
</reference>
<gene>
    <name evidence="2" type="ORF">PoB_004667700</name>
</gene>
<dbReference type="Proteomes" id="UP000735302">
    <property type="component" value="Unassembled WGS sequence"/>
</dbReference>
<name>A0AAV4BLA3_9GAST</name>
<feature type="compositionally biased region" description="Low complexity" evidence="1">
    <location>
        <begin position="24"/>
        <end position="35"/>
    </location>
</feature>
<keyword evidence="3" id="KW-1185">Reference proteome</keyword>
<protein>
    <submittedName>
        <fullName evidence="2">Uncharacterized protein</fullName>
    </submittedName>
</protein>
<evidence type="ECO:0000256" key="1">
    <source>
        <dbReference type="SAM" id="MobiDB-lite"/>
    </source>
</evidence>
<sequence length="100" mass="11322">MATPLRRFIVNRSSLRVANFRNAQLQQQTSRSRSSAVDKSKPYVPKSSEDSSSSSFKIPKWLRLLPSCGNSGKPAAHSWHSLKWGIRLAAKMTLQPEWPR</sequence>
<evidence type="ECO:0000313" key="3">
    <source>
        <dbReference type="Proteomes" id="UP000735302"/>
    </source>
</evidence>
<feature type="region of interest" description="Disordered" evidence="1">
    <location>
        <begin position="21"/>
        <end position="55"/>
    </location>
</feature>
<dbReference type="EMBL" id="BLXT01005153">
    <property type="protein sequence ID" value="GFO20172.1"/>
    <property type="molecule type" value="Genomic_DNA"/>
</dbReference>
<organism evidence="2 3">
    <name type="scientific">Plakobranchus ocellatus</name>
    <dbReference type="NCBI Taxonomy" id="259542"/>
    <lineage>
        <taxon>Eukaryota</taxon>
        <taxon>Metazoa</taxon>
        <taxon>Spiralia</taxon>
        <taxon>Lophotrochozoa</taxon>
        <taxon>Mollusca</taxon>
        <taxon>Gastropoda</taxon>
        <taxon>Heterobranchia</taxon>
        <taxon>Euthyneura</taxon>
        <taxon>Panpulmonata</taxon>
        <taxon>Sacoglossa</taxon>
        <taxon>Placobranchoidea</taxon>
        <taxon>Plakobranchidae</taxon>
        <taxon>Plakobranchus</taxon>
    </lineage>
</organism>
<dbReference type="AlphaFoldDB" id="A0AAV4BLA3"/>
<evidence type="ECO:0000313" key="2">
    <source>
        <dbReference type="EMBL" id="GFO20172.1"/>
    </source>
</evidence>
<proteinExistence type="predicted"/>